<proteinExistence type="predicted"/>
<dbReference type="Proteomes" id="UP000632766">
    <property type="component" value="Unassembled WGS sequence"/>
</dbReference>
<dbReference type="RefSeq" id="WP_198126302.1">
    <property type="nucleotide sequence ID" value="NZ_JAECZC010000043.1"/>
</dbReference>
<name>A0A8J7HUK6_9NOST</name>
<reference evidence="1 2" key="1">
    <citation type="journal article" date="2021" name="Int. J. Syst. Evol. Microbiol.">
        <title>Amazonocrinis nigriterrae gen. nov., sp. nov., Atlanticothrix silvestris gen. nov., sp. nov. and Dendronalium phyllosphericum gen. nov., sp. nov., nostocacean cyanobacteria from Brazilian environments.</title>
        <authorList>
            <person name="Alvarenga D.O."/>
            <person name="Andreote A.P.D."/>
            <person name="Branco L.H.Z."/>
            <person name="Delbaje E."/>
            <person name="Cruz R.B."/>
            <person name="Varani A.M."/>
            <person name="Fiore M.F."/>
        </authorList>
    </citation>
    <scope>NUCLEOTIDE SEQUENCE [LARGE SCALE GENOMIC DNA]</scope>
    <source>
        <strain evidence="1 2">CENA67</strain>
    </source>
</reference>
<dbReference type="EMBL" id="JAECZC010000043">
    <property type="protein sequence ID" value="MBH8564465.1"/>
    <property type="molecule type" value="Genomic_DNA"/>
</dbReference>
<dbReference type="AlphaFoldDB" id="A0A8J7HUK6"/>
<evidence type="ECO:0000313" key="1">
    <source>
        <dbReference type="EMBL" id="MBH8564465.1"/>
    </source>
</evidence>
<organism evidence="1 2">
    <name type="scientific">Amazonocrinis nigriterrae CENA67</name>
    <dbReference type="NCBI Taxonomy" id="2794033"/>
    <lineage>
        <taxon>Bacteria</taxon>
        <taxon>Bacillati</taxon>
        <taxon>Cyanobacteriota</taxon>
        <taxon>Cyanophyceae</taxon>
        <taxon>Nostocales</taxon>
        <taxon>Nostocaceae</taxon>
        <taxon>Amazonocrinis</taxon>
        <taxon>Amazonocrinis nigriterrae</taxon>
    </lineage>
</organism>
<comment type="caution">
    <text evidence="1">The sequence shown here is derived from an EMBL/GenBank/DDBJ whole genome shotgun (WGS) entry which is preliminary data.</text>
</comment>
<accession>A0A8J7HUK6</accession>
<evidence type="ECO:0000313" key="2">
    <source>
        <dbReference type="Proteomes" id="UP000632766"/>
    </source>
</evidence>
<sequence length="84" mass="9427">MLKIGNYIINENAIAYVNLNAKKTDIDYRQIDGVRIHFLAPNHIDYTSGNCGTIPDSLFFTGKDAEAIRSYYKALNATDLNTLL</sequence>
<keyword evidence="2" id="KW-1185">Reference proteome</keyword>
<protein>
    <submittedName>
        <fullName evidence="1">Uncharacterized protein</fullName>
    </submittedName>
</protein>
<gene>
    <name evidence="1" type="ORF">I8748_20145</name>
</gene>